<keyword evidence="2" id="KW-0560">Oxidoreductase</keyword>
<dbReference type="OrthoDB" id="9798157at2"/>
<dbReference type="RefSeq" id="WP_142261420.1">
    <property type="nucleotide sequence ID" value="NZ_BMPV01000002.1"/>
</dbReference>
<gene>
    <name evidence="2" type="ORF">FHX40_4509</name>
</gene>
<accession>A0A543J4N8</accession>
<dbReference type="SUPFAM" id="SSF54909">
    <property type="entry name" value="Dimeric alpha+beta barrel"/>
    <property type="match status" value="2"/>
</dbReference>
<dbReference type="AlphaFoldDB" id="A0A543J4N8"/>
<comment type="caution">
    <text evidence="2">The sequence shown here is derived from an EMBL/GenBank/DDBJ whole genome shotgun (WGS) entry which is preliminary data.</text>
</comment>
<feature type="domain" description="ABM" evidence="1">
    <location>
        <begin position="136"/>
        <end position="184"/>
    </location>
</feature>
<protein>
    <submittedName>
        <fullName evidence="2">Antibiotic biosynthesis monooxygenase</fullName>
    </submittedName>
</protein>
<reference evidence="2 3" key="1">
    <citation type="submission" date="2019-06" db="EMBL/GenBank/DDBJ databases">
        <title>Sequencing the genomes of 1000 actinobacteria strains.</title>
        <authorList>
            <person name="Klenk H.-P."/>
        </authorList>
    </citation>
    <scope>NUCLEOTIDE SEQUENCE [LARGE SCALE GENOMIC DNA]</scope>
    <source>
        <strain evidence="2 3">DSM 43186</strain>
    </source>
</reference>
<keyword evidence="2" id="KW-0503">Monooxygenase</keyword>
<feature type="domain" description="ABM" evidence="1">
    <location>
        <begin position="18"/>
        <end position="62"/>
    </location>
</feature>
<dbReference type="InterPro" id="IPR011008">
    <property type="entry name" value="Dimeric_a/b-barrel"/>
</dbReference>
<dbReference type="InterPro" id="IPR007138">
    <property type="entry name" value="ABM_dom"/>
</dbReference>
<name>A0A543J4N8_9ACTN</name>
<dbReference type="Gene3D" id="3.30.70.100">
    <property type="match status" value="2"/>
</dbReference>
<evidence type="ECO:0000259" key="1">
    <source>
        <dbReference type="Pfam" id="PF03992"/>
    </source>
</evidence>
<dbReference type="Pfam" id="PF03992">
    <property type="entry name" value="ABM"/>
    <property type="match status" value="2"/>
</dbReference>
<organism evidence="2 3">
    <name type="scientific">Thermopolyspora flexuosa</name>
    <dbReference type="NCBI Taxonomy" id="103836"/>
    <lineage>
        <taxon>Bacteria</taxon>
        <taxon>Bacillati</taxon>
        <taxon>Actinomycetota</taxon>
        <taxon>Actinomycetes</taxon>
        <taxon>Streptosporangiales</taxon>
        <taxon>Streptosporangiaceae</taxon>
        <taxon>Thermopolyspora</taxon>
    </lineage>
</organism>
<dbReference type="Proteomes" id="UP000319213">
    <property type="component" value="Unassembled WGS sequence"/>
</dbReference>
<dbReference type="GO" id="GO:0004497">
    <property type="term" value="F:monooxygenase activity"/>
    <property type="evidence" value="ECO:0007669"/>
    <property type="project" value="UniProtKB-KW"/>
</dbReference>
<keyword evidence="3" id="KW-1185">Reference proteome</keyword>
<sequence length="241" mass="27385">MTAIRALHPLPAGTDPAAAAGYARRLRERPGCLEAECYRAISDPGALYLVALWADQRDHDRHWAKVLADPGDDLVHASVRPDAPEGEPSEFYRHARFHLDRVWVADRFAGEPPRIHWPAAGAVRIIIQSSFADPEAALPALVADERATRREPGCLQYLRAQSVEYPEHFLLLELWRDQAVYDAHWHLRLKTGSGGRKAEPAPRRVGSNGLEFYRHQPFRHLYDRWLPADAGRWSETIVWPD</sequence>
<evidence type="ECO:0000313" key="2">
    <source>
        <dbReference type="EMBL" id="TQM77738.1"/>
    </source>
</evidence>
<dbReference type="EMBL" id="VFPQ01000001">
    <property type="protein sequence ID" value="TQM77738.1"/>
    <property type="molecule type" value="Genomic_DNA"/>
</dbReference>
<proteinExistence type="predicted"/>
<evidence type="ECO:0000313" key="3">
    <source>
        <dbReference type="Proteomes" id="UP000319213"/>
    </source>
</evidence>